<evidence type="ECO:0000256" key="6">
    <source>
        <dbReference type="ARBA" id="ARBA00022989"/>
    </source>
</evidence>
<feature type="domain" description="Sodium/calcium exchanger membrane region" evidence="9">
    <location>
        <begin position="468"/>
        <end position="623"/>
    </location>
</feature>
<evidence type="ECO:0000313" key="11">
    <source>
        <dbReference type="Proteomes" id="UP000024404"/>
    </source>
</evidence>
<feature type="transmembrane region" description="Helical" evidence="8">
    <location>
        <begin position="171"/>
        <end position="192"/>
    </location>
</feature>
<dbReference type="GO" id="GO:0005886">
    <property type="term" value="C:plasma membrane"/>
    <property type="evidence" value="ECO:0007669"/>
    <property type="project" value="TreeGrafter"/>
</dbReference>
<evidence type="ECO:0000256" key="3">
    <source>
        <dbReference type="ARBA" id="ARBA00022449"/>
    </source>
</evidence>
<dbReference type="FunFam" id="1.20.1420.30:FF:000066">
    <property type="entry name" value="Na/Ca eXchangers"/>
    <property type="match status" value="1"/>
</dbReference>
<feature type="transmembrane region" description="Helical" evidence="8">
    <location>
        <begin position="204"/>
        <end position="222"/>
    </location>
</feature>
<keyword evidence="3" id="KW-0050">Antiport</keyword>
<protein>
    <recommendedName>
        <fullName evidence="9">Sodium/calcium exchanger membrane region domain-containing protein</fullName>
    </recommendedName>
</protein>
<name>A0A8R1TN22_ONCVO</name>
<evidence type="ECO:0000256" key="1">
    <source>
        <dbReference type="ARBA" id="ARBA00004141"/>
    </source>
</evidence>
<dbReference type="FunFam" id="1.20.1420.30:FF:000004">
    <property type="entry name" value="Sodium/potassium/calcium exchanger 2 isoform 1"/>
    <property type="match status" value="1"/>
</dbReference>
<evidence type="ECO:0000256" key="7">
    <source>
        <dbReference type="ARBA" id="ARBA00023136"/>
    </source>
</evidence>
<evidence type="ECO:0000256" key="5">
    <source>
        <dbReference type="ARBA" id="ARBA00022692"/>
    </source>
</evidence>
<keyword evidence="4" id="KW-0406">Ion transport</keyword>
<evidence type="ECO:0000256" key="2">
    <source>
        <dbReference type="ARBA" id="ARBA00005364"/>
    </source>
</evidence>
<feature type="transmembrane region" description="Helical" evidence="8">
    <location>
        <begin position="537"/>
        <end position="558"/>
    </location>
</feature>
<keyword evidence="11" id="KW-1185">Reference proteome</keyword>
<evidence type="ECO:0000259" key="9">
    <source>
        <dbReference type="Pfam" id="PF01699"/>
    </source>
</evidence>
<accession>A0A8R1TN22</accession>
<proteinExistence type="inferred from homology"/>
<keyword evidence="6 8" id="KW-1133">Transmembrane helix</keyword>
<feature type="transmembrane region" description="Helical" evidence="8">
    <location>
        <begin position="101"/>
        <end position="119"/>
    </location>
</feature>
<dbReference type="InterPro" id="IPR044880">
    <property type="entry name" value="NCX_ion-bd_dom_sf"/>
</dbReference>
<keyword evidence="4" id="KW-0813">Transport</keyword>
<feature type="transmembrane region" description="Helical" evidence="8">
    <location>
        <begin position="12"/>
        <end position="30"/>
    </location>
</feature>
<evidence type="ECO:0000313" key="10">
    <source>
        <dbReference type="EnsemblMetazoa" id="OVOC1391.1"/>
    </source>
</evidence>
<keyword evidence="4" id="KW-0109">Calcium transport</keyword>
<feature type="transmembrane region" description="Helical" evidence="8">
    <location>
        <begin position="467"/>
        <end position="490"/>
    </location>
</feature>
<dbReference type="InterPro" id="IPR004837">
    <property type="entry name" value="NaCa_Exmemb"/>
</dbReference>
<dbReference type="EMBL" id="CMVM020000039">
    <property type="status" value="NOT_ANNOTATED_CDS"/>
    <property type="molecule type" value="Genomic_DNA"/>
</dbReference>
<keyword evidence="5 8" id="KW-0812">Transmembrane</keyword>
<keyword evidence="4" id="KW-0106">Calcium</keyword>
<dbReference type="GO" id="GO:0006874">
    <property type="term" value="P:intracellular calcium ion homeostasis"/>
    <property type="evidence" value="ECO:0007669"/>
    <property type="project" value="TreeGrafter"/>
</dbReference>
<organism evidence="10 11">
    <name type="scientific">Onchocerca volvulus</name>
    <dbReference type="NCBI Taxonomy" id="6282"/>
    <lineage>
        <taxon>Eukaryota</taxon>
        <taxon>Metazoa</taxon>
        <taxon>Ecdysozoa</taxon>
        <taxon>Nematoda</taxon>
        <taxon>Chromadorea</taxon>
        <taxon>Rhabditida</taxon>
        <taxon>Spirurina</taxon>
        <taxon>Spiruromorpha</taxon>
        <taxon>Filarioidea</taxon>
        <taxon>Onchocercidae</taxon>
        <taxon>Onchocerca</taxon>
    </lineage>
</organism>
<feature type="transmembrane region" description="Helical" evidence="8">
    <location>
        <begin position="439"/>
        <end position="455"/>
    </location>
</feature>
<sequence>MRNRRFNESFIRRAIICSLVIFLISAIQMIRLNSEEQQQLSKQLITLQQQQQSKNFQRRKLLSILPECKINETKRAVIDSNDAGQFPPDQFTLEQRRHGAILLHITGLIYMFIALAIVCDEFFVPSLGVITDKLAISDDVAGATFMAAGGSAPEFFTSVIGVFIAENNVGIGTIVGSATFNILCVLSCCAIFSHSVLHLTWWPLFRDVTFYVVTLFMLVIFFLDEQIFWFEAFGLFAVYVLYCIFMKYNETIENFVKYCCPNKKSNEEENDQEKSSTVKYDVDGNTIVSPIQTIQPDQTITDDHRVSIRSNSGVRAYDSSGRRQSFPILHSGAIFRNGIIQLLSEVPNAVNENNNATATQITLDEIARGWQYHSNDEKIRPARETERSDAEFSPRRIVTSKRTSICPKTACVSEIKEMLEENEEKPLDMTWPEKFHRQIIYLALSPILFPLWVTLPDVRKQTARKWFPITFIGSIFWIAFYSYIMVWMANTIGETIAMPTEVIGLTILAAGTSIPDLITSVIVARKGLGDMAVSSSVGSNIFDVCVGLPIPWLLFFVVEPIRNPGSTQNYISVSSNGLICSVGMLFIMLIVLVASIALSHWKMNKLFGFIMIISYIAFCVFAVALEMRHFACPLKTC</sequence>
<evidence type="ECO:0000256" key="4">
    <source>
        <dbReference type="ARBA" id="ARBA00022568"/>
    </source>
</evidence>
<feature type="transmembrane region" description="Helical" evidence="8">
    <location>
        <begin position="228"/>
        <end position="245"/>
    </location>
</feature>
<feature type="transmembrane region" description="Helical" evidence="8">
    <location>
        <begin position="502"/>
        <end position="525"/>
    </location>
</feature>
<dbReference type="EnsemblMetazoa" id="OVOC1391.1">
    <property type="protein sequence ID" value="OVOC1391.1"/>
    <property type="gene ID" value="WBGene00238200"/>
</dbReference>
<dbReference type="AlphaFoldDB" id="A0A8R1TN22"/>
<evidence type="ECO:0000256" key="8">
    <source>
        <dbReference type="SAM" id="Phobius"/>
    </source>
</evidence>
<dbReference type="Gene3D" id="1.20.1420.30">
    <property type="entry name" value="NCX, central ion-binding region"/>
    <property type="match status" value="2"/>
</dbReference>
<dbReference type="GO" id="GO:0008273">
    <property type="term" value="F:calcium, potassium:sodium antiporter activity"/>
    <property type="evidence" value="ECO:0007669"/>
    <property type="project" value="TreeGrafter"/>
</dbReference>
<feature type="transmembrane region" description="Helical" evidence="8">
    <location>
        <begin position="140"/>
        <end position="165"/>
    </location>
</feature>
<dbReference type="NCBIfam" id="TIGR00367">
    <property type="entry name" value="calcium/sodium antiporter"/>
    <property type="match status" value="1"/>
</dbReference>
<dbReference type="PANTHER" id="PTHR10846">
    <property type="entry name" value="SODIUM/POTASSIUM/CALCIUM EXCHANGER"/>
    <property type="match status" value="1"/>
</dbReference>
<reference evidence="10" key="2">
    <citation type="submission" date="2022-06" db="UniProtKB">
        <authorList>
            <consortium name="EnsemblMetazoa"/>
        </authorList>
    </citation>
    <scope>IDENTIFICATION</scope>
</reference>
<reference evidence="11" key="1">
    <citation type="submission" date="2013-10" db="EMBL/GenBank/DDBJ databases">
        <title>Genome sequencing of Onchocerca volvulus.</title>
        <authorList>
            <person name="Cotton J."/>
            <person name="Tsai J."/>
            <person name="Stanley E."/>
            <person name="Tracey A."/>
            <person name="Holroyd N."/>
            <person name="Lustigman S."/>
            <person name="Berriman M."/>
        </authorList>
    </citation>
    <scope>NUCLEOTIDE SEQUENCE</scope>
</reference>
<keyword evidence="7 8" id="KW-0472">Membrane</keyword>
<comment type="subcellular location">
    <subcellularLocation>
        <location evidence="1">Membrane</location>
        <topology evidence="1">Multi-pass membrane protein</topology>
    </subcellularLocation>
</comment>
<feature type="transmembrane region" description="Helical" evidence="8">
    <location>
        <begin position="578"/>
        <end position="600"/>
    </location>
</feature>
<dbReference type="Proteomes" id="UP000024404">
    <property type="component" value="Unassembled WGS sequence"/>
</dbReference>
<comment type="similarity">
    <text evidence="2">Belongs to the Ca(2+):cation antiporter (CaCA) (TC 2.A.19) family. SLC24A subfamily.</text>
</comment>
<dbReference type="Pfam" id="PF01699">
    <property type="entry name" value="Na_Ca_ex"/>
    <property type="match status" value="2"/>
</dbReference>
<dbReference type="PANTHER" id="PTHR10846:SF72">
    <property type="entry name" value="SODIUM_POTASSIUM_CALCIUM EXCHANGER NCKX30C"/>
    <property type="match status" value="1"/>
</dbReference>
<dbReference type="OMA" id="XSSRKFF"/>
<dbReference type="GO" id="GO:0005262">
    <property type="term" value="F:calcium channel activity"/>
    <property type="evidence" value="ECO:0007669"/>
    <property type="project" value="TreeGrafter"/>
</dbReference>
<dbReference type="InterPro" id="IPR004481">
    <property type="entry name" value="K/Na/Ca-exchanger"/>
</dbReference>
<feature type="domain" description="Sodium/calcium exchanger membrane region" evidence="9">
    <location>
        <begin position="105"/>
        <end position="246"/>
    </location>
</feature>
<feature type="transmembrane region" description="Helical" evidence="8">
    <location>
        <begin position="606"/>
        <end position="625"/>
    </location>
</feature>